<dbReference type="Gene3D" id="3.20.20.80">
    <property type="entry name" value="Glycosidases"/>
    <property type="match status" value="1"/>
</dbReference>
<dbReference type="GO" id="GO:0005983">
    <property type="term" value="P:starch catabolic process"/>
    <property type="evidence" value="ECO:0007669"/>
    <property type="project" value="EnsemblPlants"/>
</dbReference>
<dbReference type="GO" id="GO:0051060">
    <property type="term" value="F:pullulanase activity"/>
    <property type="evidence" value="ECO:0007669"/>
    <property type="project" value="EnsemblPlants"/>
</dbReference>
<dbReference type="InterPro" id="IPR024561">
    <property type="entry name" value="Pullul_strch_C"/>
</dbReference>
<dbReference type="EnsemblPlants" id="Kaladp0011s0563.3.v1.1">
    <property type="protein sequence ID" value="Kaladp0011s0563.3.v1.1"/>
    <property type="gene ID" value="Kaladp0011s0563.v1.1"/>
</dbReference>
<dbReference type="Gene3D" id="2.60.40.10">
    <property type="entry name" value="Immunoglobulins"/>
    <property type="match status" value="1"/>
</dbReference>
<dbReference type="Pfam" id="PF17967">
    <property type="entry name" value="Pullulanase_N2"/>
    <property type="match status" value="1"/>
</dbReference>
<feature type="domain" description="Pullulanase N2" evidence="3">
    <location>
        <begin position="82"/>
        <end position="194"/>
    </location>
</feature>
<accession>A0A7N0RGW6</accession>
<evidence type="ECO:0000256" key="1">
    <source>
        <dbReference type="ARBA" id="ARBA00008061"/>
    </source>
</evidence>
<comment type="similarity">
    <text evidence="1">Belongs to the glycosyl hydrolase 13 family.</text>
</comment>
<dbReference type="SUPFAM" id="SSF81296">
    <property type="entry name" value="E set domains"/>
    <property type="match status" value="2"/>
</dbReference>
<dbReference type="Gramene" id="Kaladp0011s0563.7.v1.1">
    <property type="protein sequence ID" value="Kaladp0011s0563.7.v1.1"/>
    <property type="gene ID" value="Kaladp0011s0563.v1.1"/>
</dbReference>
<dbReference type="EnsemblPlants" id="Kaladp0011s0563.4.v1.1">
    <property type="protein sequence ID" value="Kaladp0011s0563.4.v1.1"/>
    <property type="gene ID" value="Kaladp0011s0563.v1.1"/>
</dbReference>
<protein>
    <recommendedName>
        <fullName evidence="6">Pullulanase</fullName>
    </recommendedName>
</protein>
<feature type="domain" description="Alpha-1,6-glucosidases pullulanase-type C-terminal" evidence="2">
    <location>
        <begin position="786"/>
        <end position="952"/>
    </location>
</feature>
<reference evidence="4" key="1">
    <citation type="submission" date="2021-01" db="UniProtKB">
        <authorList>
            <consortium name="EnsemblPlants"/>
        </authorList>
    </citation>
    <scope>IDENTIFICATION</scope>
</reference>
<evidence type="ECO:0000259" key="3">
    <source>
        <dbReference type="Pfam" id="PF17967"/>
    </source>
</evidence>
<dbReference type="EnsemblPlants" id="Kaladp0011s0563.6.v1.1">
    <property type="protein sequence ID" value="Kaladp0011s0563.6.v1.1"/>
    <property type="gene ID" value="Kaladp0011s0563.v1.1"/>
</dbReference>
<dbReference type="Gramene" id="Kaladp0011s0563.2.v1.1">
    <property type="protein sequence ID" value="Kaladp0011s0563.2.v1.1"/>
    <property type="gene ID" value="Kaladp0011s0563.v1.1"/>
</dbReference>
<dbReference type="Gene3D" id="2.60.40.1180">
    <property type="entry name" value="Golgi alpha-mannosidase II"/>
    <property type="match status" value="1"/>
</dbReference>
<dbReference type="PANTHER" id="PTHR43002">
    <property type="entry name" value="GLYCOGEN DEBRANCHING ENZYME"/>
    <property type="match status" value="1"/>
</dbReference>
<dbReference type="OMA" id="DKIVPWY"/>
<sequence length="956" mass="106694">MLLQSPISALRSPPTLSASSHILPLRFPPHSSATPSRFFRYLKASLPSRNSSPRSFTETRVRCSAMPAEDSLSDLKDCLSYSRAYWVTESIIAWNVDIGDGLCYLYASKNANLLLSENEITGQDVKVRLIEDQGQLPGDVIEKFPQVRGYRAFVVPPAQDIKSLLKCQLAVAWFNSDGICRGATCLQLPGVLDDLFSYNGPLGAIFTQEAVSLYLWAPTAQGVRAFIYTEPSGGDPVDVVQLEEIAGVWRIRGPRNWEGCYYVYEVSVYHYSTMQIDKCYANDPYARGISTDSRRTLLVNLDSDLLKPDGWDELASEKPPLNSFSDISIYELHVRDFSATDKTVQPDFQGCYLAFTSQDSSGVNHLRRLSSAGLTHIHLLPTFQFAEVDDDKEHWMSVDFDMLERLPPDSDEQQAHINTIKDMDGYNWGYNPVLWGVPKGSYASNPSGPSRTSEFRRMVQALNRMGLRVVLDVVYNHLHGNGPFDANSVLDKIVPGYYLRRNSDGHIENSTCVNNTASEHFMVERMILDDLLSWAIQYKVDGFRFDLMGHIMKRTMLKAKSALHNLSRERDGVDGSSIFLYGEGWDFGEVANNGRGINASQFNLSGSGIGSFNDRIRDAMLGGSPFGHPLQQGFVTGLSLQPNDYNHGDKDAVEYMLAASMDHIQIGLAANLKDYVLTNHEGKKVKGSEIYSYGGVPVAYAQGPSETINYVSAHDNETLFDIVSLKTPIQISVQERCRNNHLATSLIALSQGIPFFHAGDDMLRSKSIDRDSYNSGDWFNRLDFSYNHNNWGVGLPPKEKNEKNWPLIKPRLTNPSFKPQKVHILAAVENFLSLLQIRYSSPLFRLQTANMIQERVRFLNSGPSSVPGVIVMSIDDGLPGLSQLDQNYSHIVVIFNASPTTISFAAKALRNMAFKLHPVQLTSRDEVVKTSYYEASSGCFNVPAKTTSVFVEPRLA</sequence>
<dbReference type="Proteomes" id="UP000594263">
    <property type="component" value="Unplaced"/>
</dbReference>
<dbReference type="AlphaFoldDB" id="A0A7N0RGW6"/>
<dbReference type="Pfam" id="PF11852">
    <property type="entry name" value="Pullul_strch_C"/>
    <property type="match status" value="1"/>
</dbReference>
<dbReference type="InterPro" id="IPR013780">
    <property type="entry name" value="Glyco_hydro_b"/>
</dbReference>
<dbReference type="Gramene" id="Kaladp0011s0563.6.v1.1">
    <property type="protein sequence ID" value="Kaladp0011s0563.6.v1.1"/>
    <property type="gene ID" value="Kaladp0011s0563.v1.1"/>
</dbReference>
<dbReference type="Gene3D" id="2.60.40.1130">
    <property type="entry name" value="Rab geranylgeranyltransferase alpha-subunit, insert domain"/>
    <property type="match status" value="1"/>
</dbReference>
<dbReference type="CDD" id="cd11341">
    <property type="entry name" value="AmyAc_Pullulanase_LD-like"/>
    <property type="match status" value="1"/>
</dbReference>
<dbReference type="Gramene" id="Kaladp0011s0563.5.v1.1">
    <property type="protein sequence ID" value="Kaladp0011s0563.5.v1.1"/>
    <property type="gene ID" value="Kaladp0011s0563.v1.1"/>
</dbReference>
<dbReference type="EnsemblPlants" id="Kaladp0011s0563.2.v1.1">
    <property type="protein sequence ID" value="Kaladp0011s0563.2.v1.1"/>
    <property type="gene ID" value="Kaladp0011s0563.v1.1"/>
</dbReference>
<dbReference type="SUPFAM" id="SSF51445">
    <property type="entry name" value="(Trans)glycosidases"/>
    <property type="match status" value="1"/>
</dbReference>
<dbReference type="InterPro" id="IPR017853">
    <property type="entry name" value="GH"/>
</dbReference>
<proteinExistence type="inferred from homology"/>
<dbReference type="NCBIfam" id="TIGR02103">
    <property type="entry name" value="pullul_strch"/>
    <property type="match status" value="1"/>
</dbReference>
<dbReference type="InterPro" id="IPR013783">
    <property type="entry name" value="Ig-like_fold"/>
</dbReference>
<dbReference type="EnsemblPlants" id="Kaladp0011s0563.1.v1.1">
    <property type="protein sequence ID" value="Kaladp0011s0563.1.v1.1"/>
    <property type="gene ID" value="Kaladp0011s0563.v1.1"/>
</dbReference>
<evidence type="ECO:0008006" key="6">
    <source>
        <dbReference type="Google" id="ProtNLM"/>
    </source>
</evidence>
<dbReference type="Gramene" id="Kaladp0011s0563.3.v1.1">
    <property type="protein sequence ID" value="Kaladp0011s0563.3.v1.1"/>
    <property type="gene ID" value="Kaladp0011s0563.v1.1"/>
</dbReference>
<name>A0A7N0RGW6_KALFE</name>
<dbReference type="InterPro" id="IPR014756">
    <property type="entry name" value="Ig_E-set"/>
</dbReference>
<dbReference type="EnsemblPlants" id="Kaladp0011s0563.5.v1.1">
    <property type="protein sequence ID" value="Kaladp0011s0563.5.v1.1"/>
    <property type="gene ID" value="Kaladp0011s0563.v1.1"/>
</dbReference>
<evidence type="ECO:0000313" key="5">
    <source>
        <dbReference type="Proteomes" id="UP000594263"/>
    </source>
</evidence>
<dbReference type="CDD" id="cd02860">
    <property type="entry name" value="E_set_Pullulanase"/>
    <property type="match status" value="1"/>
</dbReference>
<dbReference type="GO" id="GO:0019252">
    <property type="term" value="P:starch biosynthetic process"/>
    <property type="evidence" value="ECO:0007669"/>
    <property type="project" value="EnsemblPlants"/>
</dbReference>
<dbReference type="InterPro" id="IPR011839">
    <property type="entry name" value="Pullul_strch"/>
</dbReference>
<evidence type="ECO:0000259" key="2">
    <source>
        <dbReference type="Pfam" id="PF11852"/>
    </source>
</evidence>
<keyword evidence="5" id="KW-1185">Reference proteome</keyword>
<dbReference type="EnsemblPlants" id="Kaladp0011s0563.7.v1.1">
    <property type="protein sequence ID" value="Kaladp0011s0563.7.v1.1"/>
    <property type="gene ID" value="Kaladp0011s0563.v1.1"/>
</dbReference>
<dbReference type="SUPFAM" id="SSF51011">
    <property type="entry name" value="Glycosyl hydrolase domain"/>
    <property type="match status" value="1"/>
</dbReference>
<dbReference type="Gramene" id="Kaladp0011s0563.1.v1.1">
    <property type="protein sequence ID" value="Kaladp0011s0563.1.v1.1"/>
    <property type="gene ID" value="Kaladp0011s0563.v1.1"/>
</dbReference>
<organism evidence="4 5">
    <name type="scientific">Kalanchoe fedtschenkoi</name>
    <name type="common">Lavender scallops</name>
    <name type="synonym">South American air plant</name>
    <dbReference type="NCBI Taxonomy" id="63787"/>
    <lineage>
        <taxon>Eukaryota</taxon>
        <taxon>Viridiplantae</taxon>
        <taxon>Streptophyta</taxon>
        <taxon>Embryophyta</taxon>
        <taxon>Tracheophyta</taxon>
        <taxon>Spermatophyta</taxon>
        <taxon>Magnoliopsida</taxon>
        <taxon>eudicotyledons</taxon>
        <taxon>Gunneridae</taxon>
        <taxon>Pentapetalae</taxon>
        <taxon>Saxifragales</taxon>
        <taxon>Crassulaceae</taxon>
        <taxon>Kalanchoe</taxon>
    </lineage>
</organism>
<dbReference type="GO" id="GO:0010303">
    <property type="term" value="F:limit dextrinase activity"/>
    <property type="evidence" value="ECO:0007669"/>
    <property type="project" value="EnsemblPlants"/>
</dbReference>
<dbReference type="InterPro" id="IPR040671">
    <property type="entry name" value="Pullulanase_N2"/>
</dbReference>
<evidence type="ECO:0000313" key="4">
    <source>
        <dbReference type="EnsemblPlants" id="Kaladp0011s0563.4.v1.1"/>
    </source>
</evidence>
<dbReference type="Gramene" id="Kaladp0011s0563.4.v1.1">
    <property type="protein sequence ID" value="Kaladp0011s0563.4.v1.1"/>
    <property type="gene ID" value="Kaladp0011s0563.v1.1"/>
</dbReference>